<dbReference type="EMBL" id="CAJFDI010000005">
    <property type="protein sequence ID" value="CAD5232134.1"/>
    <property type="molecule type" value="Genomic_DNA"/>
</dbReference>
<dbReference type="WBParaSite" id="BXY_0229800.1">
    <property type="protein sequence ID" value="BXY_0229800.1"/>
    <property type="gene ID" value="BXY_0229800"/>
</dbReference>
<gene>
    <name evidence="1" type="ORF">BXYJ_LOCUS12225</name>
</gene>
<dbReference type="Proteomes" id="UP000659654">
    <property type="component" value="Unassembled WGS sequence"/>
</dbReference>
<evidence type="ECO:0000313" key="2">
    <source>
        <dbReference type="Proteomes" id="UP000095284"/>
    </source>
</evidence>
<organism evidence="2 4">
    <name type="scientific">Bursaphelenchus xylophilus</name>
    <name type="common">Pinewood nematode worm</name>
    <name type="synonym">Aphelenchoides xylophilus</name>
    <dbReference type="NCBI Taxonomy" id="6326"/>
    <lineage>
        <taxon>Eukaryota</taxon>
        <taxon>Metazoa</taxon>
        <taxon>Ecdysozoa</taxon>
        <taxon>Nematoda</taxon>
        <taxon>Chromadorea</taxon>
        <taxon>Rhabditida</taxon>
        <taxon>Tylenchina</taxon>
        <taxon>Tylenchomorpha</taxon>
        <taxon>Aphelenchoidea</taxon>
        <taxon>Aphelenchoididae</taxon>
        <taxon>Bursaphelenchus</taxon>
    </lineage>
</organism>
<reference evidence="1" key="2">
    <citation type="submission" date="2020-09" db="EMBL/GenBank/DDBJ databases">
        <authorList>
            <person name="Kikuchi T."/>
        </authorList>
    </citation>
    <scope>NUCLEOTIDE SEQUENCE</scope>
    <source>
        <strain evidence="1">Ka4C1</strain>
    </source>
</reference>
<evidence type="ECO:0000313" key="1">
    <source>
        <dbReference type="EMBL" id="CAD5232134.1"/>
    </source>
</evidence>
<sequence length="284" mass="33674">MPDVDYTIKNALENANHVGKVNVVAREVHRILLFSPILMSFQDLKRQLYEEFGVDADCVGVRLGYKDFEMFCRHNLAMKNVIESINNEMITPIVQECMKAVVDQIRQSHEEREEERKKKSNPRWKVKMDEELDWFQKKGFYPSDDELDARHKIVLALWEYMKRTRRNKCSHGDMNKFLEELFKLRLNAALHKVFVVRDKSNRTAKLPDLQTAMQFELEYQGARDAGTIFFKFNSHVLNSNYEPNLQLIEHYYDTIRRHRMEYEAKKAAEAMKAEPKTTSSIEWD</sequence>
<dbReference type="AlphaFoldDB" id="A0A1I7RNL1"/>
<protein>
    <submittedName>
        <fullName evidence="1">(pine wood nematode) hypothetical protein</fullName>
    </submittedName>
</protein>
<name>A0A1I7RNL1_BURXY</name>
<proteinExistence type="predicted"/>
<dbReference type="Proteomes" id="UP000095284">
    <property type="component" value="Unplaced"/>
</dbReference>
<reference evidence="4" key="1">
    <citation type="submission" date="2016-11" db="UniProtKB">
        <authorList>
            <consortium name="WormBaseParasite"/>
        </authorList>
    </citation>
    <scope>IDENTIFICATION</scope>
</reference>
<dbReference type="EMBL" id="CAJFCV020000005">
    <property type="protein sequence ID" value="CAG9124133.1"/>
    <property type="molecule type" value="Genomic_DNA"/>
</dbReference>
<evidence type="ECO:0000313" key="4">
    <source>
        <dbReference type="WBParaSite" id="BXY_0229800.1"/>
    </source>
</evidence>
<keyword evidence="3" id="KW-1185">Reference proteome</keyword>
<dbReference type="SMR" id="A0A1I7RNL1"/>
<evidence type="ECO:0000313" key="3">
    <source>
        <dbReference type="Proteomes" id="UP000659654"/>
    </source>
</evidence>
<dbReference type="Proteomes" id="UP000582659">
    <property type="component" value="Unassembled WGS sequence"/>
</dbReference>
<accession>A0A1I7RNL1</accession>